<dbReference type="InterPro" id="IPR013105">
    <property type="entry name" value="TPR_2"/>
</dbReference>
<dbReference type="InterPro" id="IPR011990">
    <property type="entry name" value="TPR-like_helical_dom_sf"/>
</dbReference>
<reference evidence="6 7" key="1">
    <citation type="submission" date="2020-08" db="EMBL/GenBank/DDBJ databases">
        <authorList>
            <person name="Newling K."/>
            <person name="Davey J."/>
            <person name="Forrester S."/>
        </authorList>
    </citation>
    <scope>NUCLEOTIDE SEQUENCE [LARGE SCALE GENOMIC DNA]</scope>
    <source>
        <strain evidence="7">Crithidia deanei Carvalho (ATCC PRA-265)</strain>
    </source>
</reference>
<feature type="repeat" description="TPR" evidence="5">
    <location>
        <begin position="173"/>
        <end position="206"/>
    </location>
</feature>
<comment type="subcellular location">
    <subcellularLocation>
        <location evidence="1">Cytoplasm</location>
    </subcellularLocation>
</comment>
<gene>
    <name evidence="6" type="ORF">ADEAN_000152800</name>
</gene>
<dbReference type="PROSITE" id="PS50293">
    <property type="entry name" value="TPR_REGION"/>
    <property type="match status" value="1"/>
</dbReference>
<accession>S9V772</accession>
<keyword evidence="4 5" id="KW-0802">TPR repeat</keyword>
<evidence type="ECO:0000256" key="1">
    <source>
        <dbReference type="ARBA" id="ARBA00004496"/>
    </source>
</evidence>
<dbReference type="OrthoDB" id="2423701at2759"/>
<name>S9V772_9TRYP</name>
<dbReference type="GO" id="GO:0005737">
    <property type="term" value="C:cytoplasm"/>
    <property type="evidence" value="ECO:0007669"/>
    <property type="project" value="UniProtKB-SubCell"/>
</dbReference>
<keyword evidence="7" id="KW-1185">Reference proteome</keyword>
<dbReference type="SUPFAM" id="SSF48452">
    <property type="entry name" value="TPR-like"/>
    <property type="match status" value="2"/>
</dbReference>
<feature type="repeat" description="TPR" evidence="5">
    <location>
        <begin position="72"/>
        <end position="105"/>
    </location>
</feature>
<evidence type="ECO:0000313" key="7">
    <source>
        <dbReference type="Proteomes" id="UP000515908"/>
    </source>
</evidence>
<keyword evidence="3" id="KW-0677">Repeat</keyword>
<organism evidence="6 7">
    <name type="scientific">Angomonas deanei</name>
    <dbReference type="NCBI Taxonomy" id="59799"/>
    <lineage>
        <taxon>Eukaryota</taxon>
        <taxon>Discoba</taxon>
        <taxon>Euglenozoa</taxon>
        <taxon>Kinetoplastea</taxon>
        <taxon>Metakinetoplastina</taxon>
        <taxon>Trypanosomatida</taxon>
        <taxon>Trypanosomatidae</taxon>
        <taxon>Strigomonadinae</taxon>
        <taxon>Angomonas</taxon>
    </lineage>
</organism>
<evidence type="ECO:0000256" key="5">
    <source>
        <dbReference type="PROSITE-ProRule" id="PRU00339"/>
    </source>
</evidence>
<sequence length="256" mass="28726">MDEFKSKGNDAFKAKKYKEAIDWYTKAIEVDPNCEAAGALYSNRAASWQGLNEFEKAAGDAECCIKVRPDWLKGYFRKGVALQSLGRIDEAQKAFQGALKVEPNNAEVMEKLQQINNAIRVRNDKAKPSGCKTAEEAKNIGNSLFGEGKYEDAAQFYSRAIELEKSDTNKDKANYYANRAACYQQTHMYSQMIDDCTKAIAIDPNHVKAYMRRAIAYEGVEKWQLALDDYNKAKALSPSLSNVSNGILRCQRAVRS</sequence>
<dbReference type="SMART" id="SM00028">
    <property type="entry name" value="TPR"/>
    <property type="match status" value="6"/>
</dbReference>
<evidence type="ECO:0000256" key="3">
    <source>
        <dbReference type="ARBA" id="ARBA00022737"/>
    </source>
</evidence>
<dbReference type="PANTHER" id="PTHR22904">
    <property type="entry name" value="TPR REPEAT CONTAINING PROTEIN"/>
    <property type="match status" value="1"/>
</dbReference>
<dbReference type="Proteomes" id="UP000515908">
    <property type="component" value="Chromosome 03"/>
</dbReference>
<dbReference type="PROSITE" id="PS50005">
    <property type="entry name" value="TPR"/>
    <property type="match status" value="4"/>
</dbReference>
<keyword evidence="2" id="KW-0963">Cytoplasm</keyword>
<dbReference type="InterPro" id="IPR019734">
    <property type="entry name" value="TPR_rpt"/>
</dbReference>
<evidence type="ECO:0000256" key="4">
    <source>
        <dbReference type="ARBA" id="ARBA00022803"/>
    </source>
</evidence>
<feature type="repeat" description="TPR" evidence="5">
    <location>
        <begin position="134"/>
        <end position="167"/>
    </location>
</feature>
<dbReference type="EMBL" id="LR877147">
    <property type="protein sequence ID" value="CAD2214084.1"/>
    <property type="molecule type" value="Genomic_DNA"/>
</dbReference>
<proteinExistence type="predicted"/>
<dbReference type="FunFam" id="1.25.40.10:FF:000020">
    <property type="entry name" value="Stress-induced phosphoprotein 1"/>
    <property type="match status" value="1"/>
</dbReference>
<feature type="repeat" description="TPR" evidence="5">
    <location>
        <begin position="207"/>
        <end position="240"/>
    </location>
</feature>
<dbReference type="Gene3D" id="1.25.40.10">
    <property type="entry name" value="Tetratricopeptide repeat domain"/>
    <property type="match status" value="2"/>
</dbReference>
<dbReference type="AlphaFoldDB" id="S9V772"/>
<dbReference type="Pfam" id="PF07719">
    <property type="entry name" value="TPR_2"/>
    <property type="match status" value="1"/>
</dbReference>
<protein>
    <submittedName>
        <fullName evidence="6">Tetratricopeptide repeat, putative</fullName>
    </submittedName>
</protein>
<dbReference type="Pfam" id="PF00515">
    <property type="entry name" value="TPR_1"/>
    <property type="match status" value="1"/>
</dbReference>
<dbReference type="GO" id="GO:0051879">
    <property type="term" value="F:Hsp90 protein binding"/>
    <property type="evidence" value="ECO:0007669"/>
    <property type="project" value="TreeGrafter"/>
</dbReference>
<dbReference type="VEuPathDB" id="TriTrypDB:ADEAN_000152800"/>
<dbReference type="Pfam" id="PF13181">
    <property type="entry name" value="TPR_8"/>
    <property type="match status" value="2"/>
</dbReference>
<evidence type="ECO:0000313" key="6">
    <source>
        <dbReference type="EMBL" id="CAD2214084.1"/>
    </source>
</evidence>
<evidence type="ECO:0000256" key="2">
    <source>
        <dbReference type="ARBA" id="ARBA00022490"/>
    </source>
</evidence>
<dbReference type="PANTHER" id="PTHR22904:SF523">
    <property type="entry name" value="STRESS-INDUCED-PHOSPHOPROTEIN 1"/>
    <property type="match status" value="1"/>
</dbReference>